<proteinExistence type="predicted"/>
<accession>A0A352IXQ4</accession>
<comment type="caution">
    <text evidence="1">The sequence shown here is derived from an EMBL/GenBank/DDBJ whole genome shotgun (WGS) entry which is preliminary data.</text>
</comment>
<dbReference type="Proteomes" id="UP000263489">
    <property type="component" value="Unassembled WGS sequence"/>
</dbReference>
<dbReference type="EMBL" id="DNNA01000292">
    <property type="protein sequence ID" value="HBC36237.1"/>
    <property type="molecule type" value="Genomic_DNA"/>
</dbReference>
<sequence>MEPDGKFGPVLAGPILRHSAPDSIVLWLVTSEQSEFAIQVFKGTELLLDRPLADSEFSRLRIGTRAWLNLLTITPEATLPKDTRLEYDLGLTAEGSEACQWIRTWAPHLCPEGRERP</sequence>
<evidence type="ECO:0000313" key="2">
    <source>
        <dbReference type="Proteomes" id="UP000263489"/>
    </source>
</evidence>
<name>A0A352IXQ4_9GAMM</name>
<reference evidence="1 2" key="1">
    <citation type="journal article" date="2018" name="Nat. Biotechnol.">
        <title>A standardized bacterial taxonomy based on genome phylogeny substantially revises the tree of life.</title>
        <authorList>
            <person name="Parks D.H."/>
            <person name="Chuvochina M."/>
            <person name="Waite D.W."/>
            <person name="Rinke C."/>
            <person name="Skarshewski A."/>
            <person name="Chaumeil P.A."/>
            <person name="Hugenholtz P."/>
        </authorList>
    </citation>
    <scope>NUCLEOTIDE SEQUENCE [LARGE SCALE GENOMIC DNA]</scope>
    <source>
        <strain evidence="1">UBA9380</strain>
    </source>
</reference>
<protein>
    <submittedName>
        <fullName evidence="1">Uncharacterized protein</fullName>
    </submittedName>
</protein>
<gene>
    <name evidence="1" type="ORF">DC045_18425</name>
</gene>
<feature type="non-terminal residue" evidence="1">
    <location>
        <position position="117"/>
    </location>
</feature>
<organism evidence="1 2">
    <name type="scientific">Marinobacter adhaerens</name>
    <dbReference type="NCBI Taxonomy" id="1033846"/>
    <lineage>
        <taxon>Bacteria</taxon>
        <taxon>Pseudomonadati</taxon>
        <taxon>Pseudomonadota</taxon>
        <taxon>Gammaproteobacteria</taxon>
        <taxon>Pseudomonadales</taxon>
        <taxon>Marinobacteraceae</taxon>
        <taxon>Marinobacter</taxon>
    </lineage>
</organism>
<evidence type="ECO:0000313" key="1">
    <source>
        <dbReference type="EMBL" id="HBC36237.1"/>
    </source>
</evidence>
<dbReference type="AlphaFoldDB" id="A0A352IXQ4"/>